<reference evidence="1" key="1">
    <citation type="submission" date="2018-02" db="EMBL/GenBank/DDBJ databases">
        <title>Rhizophora mucronata_Transcriptome.</title>
        <authorList>
            <person name="Meera S.P."/>
            <person name="Sreeshan A."/>
            <person name="Augustine A."/>
        </authorList>
    </citation>
    <scope>NUCLEOTIDE SEQUENCE</scope>
    <source>
        <tissue evidence="1">Leaf</tissue>
    </source>
</reference>
<protein>
    <submittedName>
        <fullName evidence="1">Uncharacterized protein</fullName>
    </submittedName>
</protein>
<name>A0A2P2PDJ7_RHIMU</name>
<dbReference type="AlphaFoldDB" id="A0A2P2PDJ7"/>
<dbReference type="EMBL" id="GGEC01072319">
    <property type="protein sequence ID" value="MBX52803.1"/>
    <property type="molecule type" value="Transcribed_RNA"/>
</dbReference>
<organism evidence="1">
    <name type="scientific">Rhizophora mucronata</name>
    <name type="common">Asiatic mangrove</name>
    <dbReference type="NCBI Taxonomy" id="61149"/>
    <lineage>
        <taxon>Eukaryota</taxon>
        <taxon>Viridiplantae</taxon>
        <taxon>Streptophyta</taxon>
        <taxon>Embryophyta</taxon>
        <taxon>Tracheophyta</taxon>
        <taxon>Spermatophyta</taxon>
        <taxon>Magnoliopsida</taxon>
        <taxon>eudicotyledons</taxon>
        <taxon>Gunneridae</taxon>
        <taxon>Pentapetalae</taxon>
        <taxon>rosids</taxon>
        <taxon>fabids</taxon>
        <taxon>Malpighiales</taxon>
        <taxon>Rhizophoraceae</taxon>
        <taxon>Rhizophora</taxon>
    </lineage>
</organism>
<sequence>MKQSHSSLSKFLQDQYRTGLSISLPLQARSLYISVTTHITNWKPPMLLKFA</sequence>
<proteinExistence type="predicted"/>
<accession>A0A2P2PDJ7</accession>
<evidence type="ECO:0000313" key="1">
    <source>
        <dbReference type="EMBL" id="MBX52803.1"/>
    </source>
</evidence>